<feature type="compositionally biased region" description="Low complexity" evidence="1">
    <location>
        <begin position="1"/>
        <end position="12"/>
    </location>
</feature>
<protein>
    <submittedName>
        <fullName evidence="2">Uncharacterized protein</fullName>
    </submittedName>
</protein>
<dbReference type="Proteomes" id="UP000696573">
    <property type="component" value="Unassembled WGS sequence"/>
</dbReference>
<evidence type="ECO:0000313" key="3">
    <source>
        <dbReference type="Proteomes" id="UP000696573"/>
    </source>
</evidence>
<feature type="region of interest" description="Disordered" evidence="1">
    <location>
        <begin position="1"/>
        <end position="24"/>
    </location>
</feature>
<name>A0A9N9VIC6_9HYPO</name>
<keyword evidence="3" id="KW-1185">Reference proteome</keyword>
<evidence type="ECO:0000256" key="1">
    <source>
        <dbReference type="SAM" id="MobiDB-lite"/>
    </source>
</evidence>
<reference evidence="2" key="1">
    <citation type="submission" date="2021-10" db="EMBL/GenBank/DDBJ databases">
        <authorList>
            <person name="Piombo E."/>
        </authorList>
    </citation>
    <scope>NUCLEOTIDE SEQUENCE</scope>
</reference>
<accession>A0A9N9VIC6</accession>
<organism evidence="2 3">
    <name type="scientific">Clonostachys rhizophaga</name>
    <dbReference type="NCBI Taxonomy" id="160324"/>
    <lineage>
        <taxon>Eukaryota</taxon>
        <taxon>Fungi</taxon>
        <taxon>Dikarya</taxon>
        <taxon>Ascomycota</taxon>
        <taxon>Pezizomycotina</taxon>
        <taxon>Sordariomycetes</taxon>
        <taxon>Hypocreomycetidae</taxon>
        <taxon>Hypocreales</taxon>
        <taxon>Bionectriaceae</taxon>
        <taxon>Clonostachys</taxon>
    </lineage>
</organism>
<evidence type="ECO:0000313" key="2">
    <source>
        <dbReference type="EMBL" id="CAH0024455.1"/>
    </source>
</evidence>
<dbReference type="AlphaFoldDB" id="A0A9N9VIC6"/>
<dbReference type="EMBL" id="CABFNQ020000696">
    <property type="protein sequence ID" value="CAH0024455.1"/>
    <property type="molecule type" value="Genomic_DNA"/>
</dbReference>
<proteinExistence type="predicted"/>
<dbReference type="OrthoDB" id="5147960at2759"/>
<comment type="caution">
    <text evidence="2">The sequence shown here is derived from an EMBL/GenBank/DDBJ whole genome shotgun (WGS) entry which is preliminary data.</text>
</comment>
<sequence>MPATTGSTAASAPQKQAPMEMGARDGIVVAQPTAEPLPSADQPQLALRGGELNCGFSCCGGSCRFHKSCC</sequence>
<gene>
    <name evidence="2" type="ORF">CRHIZ90672A_00014971</name>
</gene>